<dbReference type="InterPro" id="IPR013762">
    <property type="entry name" value="Integrase-like_cat_sf"/>
</dbReference>
<dbReference type="CDD" id="cd00397">
    <property type="entry name" value="DNA_BRE_C"/>
    <property type="match status" value="1"/>
</dbReference>
<organism evidence="3 4">
    <name type="scientific">Streptomyces tanashiensis</name>
    <dbReference type="NCBI Taxonomy" id="67367"/>
    <lineage>
        <taxon>Bacteria</taxon>
        <taxon>Bacillati</taxon>
        <taxon>Actinomycetota</taxon>
        <taxon>Actinomycetes</taxon>
        <taxon>Kitasatosporales</taxon>
        <taxon>Streptomycetaceae</taxon>
        <taxon>Streptomyces</taxon>
    </lineage>
</organism>
<proteinExistence type="predicted"/>
<name>A0ABY6QP84_9ACTN</name>
<evidence type="ECO:0000313" key="3">
    <source>
        <dbReference type="EMBL" id="UZX19613.1"/>
    </source>
</evidence>
<evidence type="ECO:0000313" key="4">
    <source>
        <dbReference type="Proteomes" id="UP001164506"/>
    </source>
</evidence>
<accession>A0ABY6QP84</accession>
<protein>
    <submittedName>
        <fullName evidence="3">Site-specific integrase</fullName>
    </submittedName>
</protein>
<dbReference type="PROSITE" id="PS51898">
    <property type="entry name" value="TYR_RECOMBINASE"/>
    <property type="match status" value="1"/>
</dbReference>
<gene>
    <name evidence="3" type="ORF">LDH80_02160</name>
</gene>
<dbReference type="GeneID" id="95598208"/>
<dbReference type="InterPro" id="IPR002104">
    <property type="entry name" value="Integrase_catalytic"/>
</dbReference>
<feature type="domain" description="Tyr recombinase" evidence="2">
    <location>
        <begin position="432"/>
        <end position="638"/>
    </location>
</feature>
<dbReference type="SUPFAM" id="SSF56349">
    <property type="entry name" value="DNA breaking-rejoining enzymes"/>
    <property type="match status" value="1"/>
</dbReference>
<evidence type="ECO:0000256" key="1">
    <source>
        <dbReference type="ARBA" id="ARBA00023172"/>
    </source>
</evidence>
<dbReference type="EMBL" id="CP084204">
    <property type="protein sequence ID" value="UZX19613.1"/>
    <property type="molecule type" value="Genomic_DNA"/>
</dbReference>
<dbReference type="InterPro" id="IPR011010">
    <property type="entry name" value="DNA_brk_join_enz"/>
</dbReference>
<dbReference type="RefSeq" id="WP_267257962.1">
    <property type="nucleotide sequence ID" value="NZ_CP084204.1"/>
</dbReference>
<evidence type="ECO:0000259" key="2">
    <source>
        <dbReference type="PROSITE" id="PS51898"/>
    </source>
</evidence>
<sequence>MAEVERFRARLNPQFLAEAGWDEDRQTLVIKPGHALLAWTPCVNPQCEAGATLLSGLCNSCQTRWNRSKLSIEEFIVSQSAEKKQPRQRCAIPGCARMWASSVAKLCDPHRSRFRKLGLTREEFFAHPLVKPMPPLGTCGVVACLRERELTTSPYCQAHKMKWKRLVRDGEPEAADEARWVRTEAPAPSYPGEVPLLGLAPLVVAQVLFAVQERIGHEIKVPPHILRSAINWIRRQELTSLMCLPEDIGPDRKNTAALTTRLLRDHVVHALLDPEVERRKPDRWDARAWGHRGVLDFTCISQGWLREAVMVWIVDELPRHHGKSATRFLQAHVTSVGRLSASLRAHREDRGDVASAVARADIENFLGRLTFQVSRQDDDMTENLHWNTCRMVRKVLNGTRALGATRQGGPMAGVSEDFALRAVDIPKEDKRKKPRDLPPRVMRQVCGYLDILEKMSSREVRVAIDLMIDTGRRPDEICTLEWDCLVTDSTGKYELIWTNIKCKRLGLRLPIVQATADLIRAQQQRVRERFPDTPTAKLALLPAPIRNPRGTKSISMGTVGDRHVDWVAAMPPLLLEDGRTEFDRAKVVMYAYRHSYAQRHADAGVPIDQLRKLMDHDLLESTRRYYRITEERTRKAVDAVARFPL</sequence>
<dbReference type="Proteomes" id="UP001164506">
    <property type="component" value="Chromosome"/>
</dbReference>
<dbReference type="Gene3D" id="1.10.443.10">
    <property type="entry name" value="Intergrase catalytic core"/>
    <property type="match status" value="1"/>
</dbReference>
<keyword evidence="4" id="KW-1185">Reference proteome</keyword>
<keyword evidence="1" id="KW-0233">DNA recombination</keyword>
<reference evidence="3" key="1">
    <citation type="submission" date="2021-09" db="EMBL/GenBank/DDBJ databases">
        <title>Complete genome sequence and metabolic characterization of Streptomyces tanashiensis DSM 731 the producer of antibacterial Kalafungin and diverse secondary metabolites.</title>
        <authorList>
            <person name="Abbasi M.N."/>
            <person name="Anwar M.N."/>
            <person name="Alam K."/>
            <person name="Shoaib M."/>
            <person name="Lin Z."/>
            <person name="Hayat M."/>
            <person name="Ali M.I."/>
            <person name="Malik H.M.T."/>
            <person name="Ahmed I."/>
            <person name="Li A."/>
            <person name="Hailong Wang H."/>
            <person name="Zhang Y."/>
        </authorList>
    </citation>
    <scope>NUCLEOTIDE SEQUENCE</scope>
    <source>
        <strain evidence="3">Kala</strain>
    </source>
</reference>